<dbReference type="Proteomes" id="UP000095765">
    <property type="component" value="Unassembled WGS sequence"/>
</dbReference>
<reference evidence="1 2" key="1">
    <citation type="submission" date="2015-09" db="EMBL/GenBank/DDBJ databases">
        <authorList>
            <consortium name="Pathogen Informatics"/>
        </authorList>
    </citation>
    <scope>NUCLEOTIDE SEQUENCE [LARGE SCALE GENOMIC DNA]</scope>
    <source>
        <strain evidence="1 2">2789STDY5834939</strain>
    </source>
</reference>
<organism evidence="1 2">
    <name type="scientific">Anaerotruncus colihominis</name>
    <dbReference type="NCBI Taxonomy" id="169435"/>
    <lineage>
        <taxon>Bacteria</taxon>
        <taxon>Bacillati</taxon>
        <taxon>Bacillota</taxon>
        <taxon>Clostridia</taxon>
        <taxon>Eubacteriales</taxon>
        <taxon>Oscillospiraceae</taxon>
        <taxon>Anaerotruncus</taxon>
    </lineage>
</organism>
<accession>A0A174P3Y4</accession>
<evidence type="ECO:0000313" key="1">
    <source>
        <dbReference type="EMBL" id="CUP53757.1"/>
    </source>
</evidence>
<sequence length="135" mass="15362">MPEPLWHRLHGQVNILCGDRENSHFGTYANNTRRFFGRIVWLCPNPDAFRRCERPFAFVKERPQGGIPLGRSVSFAGLLCQLDKFTVLNFDFYKRLVNIADFIKLRVACYAGIIQLVKLVLHSGAVCGAGGFDRF</sequence>
<gene>
    <name evidence="1" type="ORF">ERS852551_01114</name>
</gene>
<dbReference type="AlphaFoldDB" id="A0A174P3Y4"/>
<proteinExistence type="predicted"/>
<evidence type="ECO:0000313" key="2">
    <source>
        <dbReference type="Proteomes" id="UP000095765"/>
    </source>
</evidence>
<name>A0A174P3Y4_9FIRM</name>
<dbReference type="EMBL" id="CZBE01000006">
    <property type="protein sequence ID" value="CUP53757.1"/>
    <property type="molecule type" value="Genomic_DNA"/>
</dbReference>
<protein>
    <submittedName>
        <fullName evidence="1">Uncharacterized protein</fullName>
    </submittedName>
</protein>